<keyword evidence="6" id="KW-1185">Reference proteome</keyword>
<evidence type="ECO:0000256" key="1">
    <source>
        <dbReference type="ARBA" id="ARBA00022723"/>
    </source>
</evidence>
<reference evidence="6" key="1">
    <citation type="journal article" date="2019" name="Int. J. Syst. Evol. Microbiol.">
        <title>The Global Catalogue of Microorganisms (GCM) 10K type strain sequencing project: providing services to taxonomists for standard genome sequencing and annotation.</title>
        <authorList>
            <consortium name="The Broad Institute Genomics Platform"/>
            <consortium name="The Broad Institute Genome Sequencing Center for Infectious Disease"/>
            <person name="Wu L."/>
            <person name="Ma J."/>
        </authorList>
    </citation>
    <scope>NUCLEOTIDE SEQUENCE [LARGE SCALE GENOMIC DNA]</scope>
    <source>
        <strain evidence="6">CGMCC 4.7682</strain>
    </source>
</reference>
<dbReference type="EC" id="3.5.3.-" evidence="5"/>
<dbReference type="InterPro" id="IPR006035">
    <property type="entry name" value="Ureohydrolase"/>
</dbReference>
<dbReference type="PANTHER" id="PTHR43782:SF3">
    <property type="entry name" value="ARGINASE"/>
    <property type="match status" value="1"/>
</dbReference>
<accession>A0ABV7Q6T2</accession>
<comment type="similarity">
    <text evidence="4">Belongs to the arginase family.</text>
</comment>
<dbReference type="SUPFAM" id="SSF52768">
    <property type="entry name" value="Arginase/deacetylase"/>
    <property type="match status" value="1"/>
</dbReference>
<gene>
    <name evidence="5" type="ORF">ACFORO_01500</name>
</gene>
<comment type="caution">
    <text evidence="5">The sequence shown here is derived from an EMBL/GenBank/DDBJ whole genome shotgun (WGS) entry which is preliminary data.</text>
</comment>
<evidence type="ECO:0000256" key="4">
    <source>
        <dbReference type="PROSITE-ProRule" id="PRU00742"/>
    </source>
</evidence>
<evidence type="ECO:0000256" key="3">
    <source>
        <dbReference type="ARBA" id="ARBA00023211"/>
    </source>
</evidence>
<keyword evidence="2 5" id="KW-0378">Hydrolase</keyword>
<dbReference type="InterPro" id="IPR023696">
    <property type="entry name" value="Ureohydrolase_dom_sf"/>
</dbReference>
<protein>
    <submittedName>
        <fullName evidence="5">Arginase family protein</fullName>
        <ecNumber evidence="5">3.5.3.-</ecNumber>
    </submittedName>
</protein>
<organism evidence="5 6">
    <name type="scientific">Amycolatopsis halotolerans</name>
    <dbReference type="NCBI Taxonomy" id="330083"/>
    <lineage>
        <taxon>Bacteria</taxon>
        <taxon>Bacillati</taxon>
        <taxon>Actinomycetota</taxon>
        <taxon>Actinomycetes</taxon>
        <taxon>Pseudonocardiales</taxon>
        <taxon>Pseudonocardiaceae</taxon>
        <taxon>Amycolatopsis</taxon>
    </lineage>
</organism>
<dbReference type="PROSITE" id="PS51409">
    <property type="entry name" value="ARGINASE_2"/>
    <property type="match status" value="1"/>
</dbReference>
<keyword evidence="1" id="KW-0479">Metal-binding</keyword>
<dbReference type="Proteomes" id="UP001595764">
    <property type="component" value="Unassembled WGS sequence"/>
</dbReference>
<keyword evidence="3" id="KW-0464">Manganese</keyword>
<evidence type="ECO:0000313" key="6">
    <source>
        <dbReference type="Proteomes" id="UP001595764"/>
    </source>
</evidence>
<dbReference type="GO" id="GO:0016787">
    <property type="term" value="F:hydrolase activity"/>
    <property type="evidence" value="ECO:0007669"/>
    <property type="project" value="UniProtKB-KW"/>
</dbReference>
<dbReference type="Gene3D" id="3.40.800.10">
    <property type="entry name" value="Ureohydrolase domain"/>
    <property type="match status" value="1"/>
</dbReference>
<dbReference type="Pfam" id="PF00491">
    <property type="entry name" value="Arginase"/>
    <property type="match status" value="1"/>
</dbReference>
<sequence length="272" mass="28002">MMEVIVSQGRIGDRGAGMIEGAARTARALEERYGVATRFVGTPAGPEDDDWTVSLLAAEETLSGLAQAVSASVAAGRRTVLVANTCSASLATLPAAVRAYPDCAVLWIDAHGDFNTPDTTESGYLGGMALSGACGLWESGHGAGVDPSRVVLVGARDIDPSERDLLDKAGVRILAPADVTGQRVAAAVGGARVWVHIDWDVLEPGTVPADYHVPDGLLPGGIREILESIPAADVLGLELAEFAATGDESTDARAAESIMDMVAPVFATAAVR</sequence>
<dbReference type="CDD" id="cd09999">
    <property type="entry name" value="Arginase-like_1"/>
    <property type="match status" value="1"/>
</dbReference>
<proteinExistence type="inferred from homology"/>
<name>A0ABV7Q6T2_9PSEU</name>
<evidence type="ECO:0000313" key="5">
    <source>
        <dbReference type="EMBL" id="MFC3508826.1"/>
    </source>
</evidence>
<dbReference type="EMBL" id="JBHRWI010000003">
    <property type="protein sequence ID" value="MFC3508826.1"/>
    <property type="molecule type" value="Genomic_DNA"/>
</dbReference>
<evidence type="ECO:0000256" key="2">
    <source>
        <dbReference type="ARBA" id="ARBA00022801"/>
    </source>
</evidence>
<dbReference type="PANTHER" id="PTHR43782">
    <property type="entry name" value="ARGINASE"/>
    <property type="match status" value="1"/>
</dbReference>
<dbReference type="RefSeq" id="WP_377868967.1">
    <property type="nucleotide sequence ID" value="NZ_JBHMAY010000010.1"/>
</dbReference>